<dbReference type="CDD" id="cd00075">
    <property type="entry name" value="HATPase"/>
    <property type="match status" value="1"/>
</dbReference>
<protein>
    <recommendedName>
        <fullName evidence="3">histidine kinase</fullName>
        <ecNumber evidence="3">2.7.13.3</ecNumber>
    </recommendedName>
</protein>
<dbReference type="SMART" id="SM00387">
    <property type="entry name" value="HATPase_c"/>
    <property type="match status" value="1"/>
</dbReference>
<dbReference type="GO" id="GO:0016036">
    <property type="term" value="P:cellular response to phosphate starvation"/>
    <property type="evidence" value="ECO:0007669"/>
    <property type="project" value="TreeGrafter"/>
</dbReference>
<dbReference type="PRINTS" id="PR00344">
    <property type="entry name" value="BCTRLSENSOR"/>
</dbReference>
<dbReference type="PROSITE" id="PS50109">
    <property type="entry name" value="HIS_KIN"/>
    <property type="match status" value="1"/>
</dbReference>
<keyword evidence="4" id="KW-0597">Phosphoprotein</keyword>
<dbReference type="SUPFAM" id="SSF47384">
    <property type="entry name" value="Homodimeric domain of signal transducing histidine kinase"/>
    <property type="match status" value="1"/>
</dbReference>
<proteinExistence type="predicted"/>
<dbReference type="PANTHER" id="PTHR45453">
    <property type="entry name" value="PHOSPHATE REGULON SENSOR PROTEIN PHOR"/>
    <property type="match status" value="1"/>
</dbReference>
<dbReference type="Pfam" id="PF00512">
    <property type="entry name" value="HisKA"/>
    <property type="match status" value="1"/>
</dbReference>
<dbReference type="CDD" id="cd00082">
    <property type="entry name" value="HisKA"/>
    <property type="match status" value="1"/>
</dbReference>
<comment type="catalytic activity">
    <reaction evidence="1">
        <text>ATP + protein L-histidine = ADP + protein N-phospho-L-histidine.</text>
        <dbReference type="EC" id="2.7.13.3"/>
    </reaction>
</comment>
<dbReference type="InterPro" id="IPR005467">
    <property type="entry name" value="His_kinase_dom"/>
</dbReference>
<comment type="caution">
    <text evidence="10">The sequence shown here is derived from an EMBL/GenBank/DDBJ whole genome shotgun (WGS) entry which is preliminary data.</text>
</comment>
<keyword evidence="11" id="KW-1185">Reference proteome</keyword>
<accession>A0A3E3K0K0</accession>
<evidence type="ECO:0000313" key="11">
    <source>
        <dbReference type="Proteomes" id="UP000261080"/>
    </source>
</evidence>
<dbReference type="InterPro" id="IPR036097">
    <property type="entry name" value="HisK_dim/P_sf"/>
</dbReference>
<evidence type="ECO:0000256" key="4">
    <source>
        <dbReference type="ARBA" id="ARBA00022553"/>
    </source>
</evidence>
<evidence type="ECO:0000256" key="8">
    <source>
        <dbReference type="SAM" id="Phobius"/>
    </source>
</evidence>
<dbReference type="EC" id="2.7.13.3" evidence="3"/>
<feature type="transmembrane region" description="Helical" evidence="8">
    <location>
        <begin position="35"/>
        <end position="52"/>
    </location>
</feature>
<dbReference type="InterPro" id="IPR050351">
    <property type="entry name" value="BphY/WalK/GraS-like"/>
</dbReference>
<dbReference type="GO" id="GO:0004721">
    <property type="term" value="F:phosphoprotein phosphatase activity"/>
    <property type="evidence" value="ECO:0007669"/>
    <property type="project" value="TreeGrafter"/>
</dbReference>
<dbReference type="GO" id="GO:0005886">
    <property type="term" value="C:plasma membrane"/>
    <property type="evidence" value="ECO:0007669"/>
    <property type="project" value="TreeGrafter"/>
</dbReference>
<dbReference type="SMART" id="SM00388">
    <property type="entry name" value="HisKA"/>
    <property type="match status" value="1"/>
</dbReference>
<dbReference type="GO" id="GO:0000155">
    <property type="term" value="F:phosphorelay sensor kinase activity"/>
    <property type="evidence" value="ECO:0007669"/>
    <property type="project" value="InterPro"/>
</dbReference>
<dbReference type="Proteomes" id="UP000261080">
    <property type="component" value="Unassembled WGS sequence"/>
</dbReference>
<dbReference type="Pfam" id="PF02518">
    <property type="entry name" value="HATPase_c"/>
    <property type="match status" value="1"/>
</dbReference>
<dbReference type="OrthoDB" id="9806130at2"/>
<dbReference type="InterPro" id="IPR036890">
    <property type="entry name" value="HATPase_C_sf"/>
</dbReference>
<name>A0A3E3K0K0_9FIRM</name>
<gene>
    <name evidence="10" type="ORF">DW016_11720</name>
</gene>
<evidence type="ECO:0000256" key="2">
    <source>
        <dbReference type="ARBA" id="ARBA00004370"/>
    </source>
</evidence>
<evidence type="ECO:0000256" key="5">
    <source>
        <dbReference type="ARBA" id="ARBA00022679"/>
    </source>
</evidence>
<evidence type="ECO:0000256" key="7">
    <source>
        <dbReference type="ARBA" id="ARBA00023012"/>
    </source>
</evidence>
<dbReference type="RefSeq" id="WP_024733946.1">
    <property type="nucleotide sequence ID" value="NZ_BAABYU010000001.1"/>
</dbReference>
<keyword evidence="8" id="KW-0812">Transmembrane</keyword>
<evidence type="ECO:0000256" key="3">
    <source>
        <dbReference type="ARBA" id="ARBA00012438"/>
    </source>
</evidence>
<evidence type="ECO:0000256" key="1">
    <source>
        <dbReference type="ARBA" id="ARBA00000085"/>
    </source>
</evidence>
<dbReference type="InterPro" id="IPR003594">
    <property type="entry name" value="HATPase_dom"/>
</dbReference>
<evidence type="ECO:0000256" key="6">
    <source>
        <dbReference type="ARBA" id="ARBA00022777"/>
    </source>
</evidence>
<evidence type="ECO:0000259" key="9">
    <source>
        <dbReference type="PROSITE" id="PS50109"/>
    </source>
</evidence>
<dbReference type="PANTHER" id="PTHR45453:SF1">
    <property type="entry name" value="PHOSPHATE REGULON SENSOR PROTEIN PHOR"/>
    <property type="match status" value="1"/>
</dbReference>
<keyword evidence="7" id="KW-0902">Two-component regulatory system</keyword>
<dbReference type="Gene3D" id="1.10.287.130">
    <property type="match status" value="1"/>
</dbReference>
<keyword evidence="8" id="KW-0472">Membrane</keyword>
<dbReference type="Gene3D" id="3.30.565.10">
    <property type="entry name" value="Histidine kinase-like ATPase, C-terminal domain"/>
    <property type="match status" value="1"/>
</dbReference>
<dbReference type="InterPro" id="IPR003661">
    <property type="entry name" value="HisK_dim/P_dom"/>
</dbReference>
<dbReference type="AlphaFoldDB" id="A0A3E3K0K0"/>
<sequence length="339" mass="39288">MKLFRNQEIGWYLSGFFVTIGTVCIVYLIVGKNPLYYLLAEGILCSALYLLCMKRRYEDVEKLTQKIDRILHGEDQLELGEYQEGDLEILKDEIYKMTVRLREQNEHLKKEKTFLADALANISHQIRTPLTSVNLMLERIRKQDLEERQKRKIYREMAEMLQRMEWLILGLLKISKLDAGAVVLDKQRIQVEPFIREVVRSLEIPMELREQKLILKGTSDAAFYGDASWTMEAVGNVLKNCMEHTPIGGTIRIAWEENPLYTELSVTDSGNGIDEKDLPHIFERFYKGRISEQQNFGIGLSLARSILTQEKAIITAKNNKEGGARFLVRFYGGKEKMEK</sequence>
<keyword evidence="8" id="KW-1133">Transmembrane helix</keyword>
<reference evidence="10 11" key="1">
    <citation type="submission" date="2018-08" db="EMBL/GenBank/DDBJ databases">
        <title>A genome reference for cultivated species of the human gut microbiota.</title>
        <authorList>
            <person name="Zou Y."/>
            <person name="Xue W."/>
            <person name="Luo G."/>
        </authorList>
    </citation>
    <scope>NUCLEOTIDE SEQUENCE [LARGE SCALE GENOMIC DNA]</scope>
    <source>
        <strain evidence="10 11">AF37-2AT</strain>
    </source>
</reference>
<feature type="domain" description="Histidine kinase" evidence="9">
    <location>
        <begin position="121"/>
        <end position="334"/>
    </location>
</feature>
<organism evidence="10 11">
    <name type="scientific">Sellimonas intestinalis</name>
    <dbReference type="NCBI Taxonomy" id="1653434"/>
    <lineage>
        <taxon>Bacteria</taxon>
        <taxon>Bacillati</taxon>
        <taxon>Bacillota</taxon>
        <taxon>Clostridia</taxon>
        <taxon>Lachnospirales</taxon>
        <taxon>Lachnospiraceae</taxon>
        <taxon>Sellimonas</taxon>
    </lineage>
</organism>
<feature type="transmembrane region" description="Helical" evidence="8">
    <location>
        <begin position="9"/>
        <end position="29"/>
    </location>
</feature>
<dbReference type="EMBL" id="QVLX01000006">
    <property type="protein sequence ID" value="RGE86146.1"/>
    <property type="molecule type" value="Genomic_DNA"/>
</dbReference>
<dbReference type="SUPFAM" id="SSF55874">
    <property type="entry name" value="ATPase domain of HSP90 chaperone/DNA topoisomerase II/histidine kinase"/>
    <property type="match status" value="1"/>
</dbReference>
<dbReference type="InterPro" id="IPR004358">
    <property type="entry name" value="Sig_transdc_His_kin-like_C"/>
</dbReference>
<comment type="subcellular location">
    <subcellularLocation>
        <location evidence="2">Membrane</location>
    </subcellularLocation>
</comment>
<keyword evidence="6 10" id="KW-0418">Kinase</keyword>
<evidence type="ECO:0000313" key="10">
    <source>
        <dbReference type="EMBL" id="RGE86146.1"/>
    </source>
</evidence>
<keyword evidence="5" id="KW-0808">Transferase</keyword>